<evidence type="ECO:0000313" key="3">
    <source>
        <dbReference type="Proteomes" id="UP000199656"/>
    </source>
</evidence>
<dbReference type="RefSeq" id="WP_089757878.1">
    <property type="nucleotide sequence ID" value="NZ_BKAT01000012.1"/>
</dbReference>
<dbReference type="AlphaFoldDB" id="A0A1H3X682"/>
<dbReference type="Proteomes" id="UP000199656">
    <property type="component" value="Unassembled WGS sequence"/>
</dbReference>
<dbReference type="GO" id="GO:0008239">
    <property type="term" value="F:dipeptidyl-peptidase activity"/>
    <property type="evidence" value="ECO:0007669"/>
    <property type="project" value="TreeGrafter"/>
</dbReference>
<dbReference type="InterPro" id="IPR001375">
    <property type="entry name" value="Peptidase_S9_cat"/>
</dbReference>
<evidence type="ECO:0000259" key="1">
    <source>
        <dbReference type="Pfam" id="PF00326"/>
    </source>
</evidence>
<keyword evidence="2" id="KW-0645">Protease</keyword>
<sequence>MKIALLLHACVLYFSLTVVGQKKPIDSSAYKKWPELWNPYITADGRYVSYTLANRLTNENTFRLAAASNKWSKEFPGVMLGEPVADDKFFLVKSHDTLNLVKPGDNKTEQFKVLSYSHNKSWLFFQQDTAGLYFKRFGERSLHHLAGIGKIAGYHFFPKIKVLVVKVEDGEQFDIKIADLESGELATIASLLPVKFITEDTVNNQLAYVWGKDNAISVYDCANRRSAALLPGTGGIIKNYAFSFPLRFSKDGKRFFFTLEKADTTKKLELADVNIWSYKDPANRDAQYFGSRSAYTVSVALPGGQVTLLGGGEGSRLELLEDGGDKYALLTQDSLSPFRAGLTRSRLISSVDGTEIYRGKHSYITTPGLKYLLYFDGKDYQVHDLEKNEERNLTAGINNNWTTRENGDYDFWNYIQGIVSWGEDNESVYVCDQYDIWKLDLAGRQQPVCVTNGYGRKHKIIFSLVSEGGGFNAMPGKIDGNKEIVFSAFNTLTKENGFYRKSPAFAPGDPEMLIMQPCTYWVPVMPLSFAGLSSGFTKPLKAKHAAVWLLTRATATSAPNYLVTKDFKHFTQLTNNAPEKEYNWYTTELVNWKTARGIELQGVLYKPENFDSTKKYPLIFYHYRKASANLHAYITPQACAGCIIDIPTYVSNGYLVFTPDIYFFKGETGKSALEAISSAADVLVTRPYVDSLRLGIQGCSFSGFTTNYIVTHSSRFTAAVSASGLADMVSGYNSINTGEIKQYQFEEGGPYQMGGTLWDLPETYIRNSAVFSAPQLTTPLLLMHTTKDFTVPFFNAMEFFLAGKRLGKKIWLLEYGNNNSHVVMGKEGDDFTLRMRQFFDHYLKGAPPARWMTEGRSPNLRDTDAALDIDTSGRIP</sequence>
<keyword evidence="3" id="KW-1185">Reference proteome</keyword>
<dbReference type="Pfam" id="PF00326">
    <property type="entry name" value="Peptidase_S9"/>
    <property type="match status" value="1"/>
</dbReference>
<dbReference type="InterPro" id="IPR050278">
    <property type="entry name" value="Serine_Prot_S9B/DPPIV"/>
</dbReference>
<dbReference type="PANTHER" id="PTHR11731">
    <property type="entry name" value="PROTEASE FAMILY S9B,C DIPEPTIDYL-PEPTIDASE IV-RELATED"/>
    <property type="match status" value="1"/>
</dbReference>
<accession>A0A1H3X682</accession>
<reference evidence="3" key="1">
    <citation type="submission" date="2016-10" db="EMBL/GenBank/DDBJ databases">
        <authorList>
            <person name="Varghese N."/>
            <person name="Submissions S."/>
        </authorList>
    </citation>
    <scope>NUCLEOTIDE SEQUENCE [LARGE SCALE GENOMIC DNA]</scope>
    <source>
        <strain evidence="3">DSM 23920</strain>
    </source>
</reference>
<dbReference type="Gene3D" id="3.40.50.1820">
    <property type="entry name" value="alpha/beta hydrolase"/>
    <property type="match status" value="1"/>
</dbReference>
<dbReference type="GO" id="GO:0008236">
    <property type="term" value="F:serine-type peptidase activity"/>
    <property type="evidence" value="ECO:0007669"/>
    <property type="project" value="InterPro"/>
</dbReference>
<gene>
    <name evidence="2" type="ORF">SAMN05660909_00288</name>
</gene>
<dbReference type="OrthoDB" id="9812921at2"/>
<dbReference type="STRING" id="408074.SAMN05660909_00288"/>
<name>A0A1H3X682_9BACT</name>
<dbReference type="GO" id="GO:0004177">
    <property type="term" value="F:aminopeptidase activity"/>
    <property type="evidence" value="ECO:0007669"/>
    <property type="project" value="UniProtKB-KW"/>
</dbReference>
<dbReference type="InterPro" id="IPR029058">
    <property type="entry name" value="AB_hydrolase_fold"/>
</dbReference>
<feature type="domain" description="Peptidase S9 prolyl oligopeptidase catalytic" evidence="1">
    <location>
        <begin position="665"/>
        <end position="845"/>
    </location>
</feature>
<protein>
    <submittedName>
        <fullName evidence="2">Dipeptidyl aminopeptidase/acylaminoacyl peptidase</fullName>
    </submittedName>
</protein>
<dbReference type="EMBL" id="FNRL01000001">
    <property type="protein sequence ID" value="SDZ94927.1"/>
    <property type="molecule type" value="Genomic_DNA"/>
</dbReference>
<organism evidence="2 3">
    <name type="scientific">Chitinophaga terrae</name>
    <name type="common">ex Kim and Jung 2007</name>
    <dbReference type="NCBI Taxonomy" id="408074"/>
    <lineage>
        <taxon>Bacteria</taxon>
        <taxon>Pseudomonadati</taxon>
        <taxon>Bacteroidota</taxon>
        <taxon>Chitinophagia</taxon>
        <taxon>Chitinophagales</taxon>
        <taxon>Chitinophagaceae</taxon>
        <taxon>Chitinophaga</taxon>
    </lineage>
</organism>
<evidence type="ECO:0000313" key="2">
    <source>
        <dbReference type="EMBL" id="SDZ94927.1"/>
    </source>
</evidence>
<dbReference type="GO" id="GO:0006508">
    <property type="term" value="P:proteolysis"/>
    <property type="evidence" value="ECO:0007669"/>
    <property type="project" value="InterPro"/>
</dbReference>
<dbReference type="SUPFAM" id="SSF53474">
    <property type="entry name" value="alpha/beta-Hydrolases"/>
    <property type="match status" value="1"/>
</dbReference>
<keyword evidence="2" id="KW-0031">Aminopeptidase</keyword>
<dbReference type="PANTHER" id="PTHR11731:SF193">
    <property type="entry name" value="DIPEPTIDYL PEPTIDASE 9"/>
    <property type="match status" value="1"/>
</dbReference>
<dbReference type="SUPFAM" id="SSF82171">
    <property type="entry name" value="DPP6 N-terminal domain-like"/>
    <property type="match status" value="1"/>
</dbReference>
<keyword evidence="2" id="KW-0378">Hydrolase</keyword>
<proteinExistence type="predicted"/>